<keyword evidence="4 7" id="KW-0032">Aminotransferase</keyword>
<comment type="catalytic activity">
    <reaction evidence="7">
        <text>L-aspartate + 2-oxoglutarate = oxaloacetate + L-glutamate</text>
        <dbReference type="Rhea" id="RHEA:21824"/>
        <dbReference type="ChEBI" id="CHEBI:16452"/>
        <dbReference type="ChEBI" id="CHEBI:16810"/>
        <dbReference type="ChEBI" id="CHEBI:29985"/>
        <dbReference type="ChEBI" id="CHEBI:29991"/>
        <dbReference type="EC" id="2.6.1.1"/>
    </reaction>
</comment>
<dbReference type="NCBIfam" id="NF006719">
    <property type="entry name" value="PRK09257.1"/>
    <property type="match status" value="1"/>
</dbReference>
<name>A0AAD9PDN1_RIDPI</name>
<dbReference type="PANTHER" id="PTHR11879">
    <property type="entry name" value="ASPARTATE AMINOTRANSFERASE"/>
    <property type="match status" value="1"/>
</dbReference>
<dbReference type="InterPro" id="IPR004839">
    <property type="entry name" value="Aminotransferase_I/II_large"/>
</dbReference>
<evidence type="ECO:0000313" key="10">
    <source>
        <dbReference type="Proteomes" id="UP001209878"/>
    </source>
</evidence>
<dbReference type="Proteomes" id="UP001209878">
    <property type="component" value="Unassembled WGS sequence"/>
</dbReference>
<accession>A0AAD9PDN1</accession>
<dbReference type="GO" id="GO:0030170">
    <property type="term" value="F:pyridoxal phosphate binding"/>
    <property type="evidence" value="ECO:0007669"/>
    <property type="project" value="InterPro"/>
</dbReference>
<dbReference type="PRINTS" id="PR00799">
    <property type="entry name" value="TRANSAMINASE"/>
</dbReference>
<evidence type="ECO:0000256" key="2">
    <source>
        <dbReference type="ARBA" id="ARBA00007441"/>
    </source>
</evidence>
<evidence type="ECO:0000259" key="8">
    <source>
        <dbReference type="Pfam" id="PF00155"/>
    </source>
</evidence>
<evidence type="ECO:0000256" key="5">
    <source>
        <dbReference type="ARBA" id="ARBA00022679"/>
    </source>
</evidence>
<comment type="caution">
    <text evidence="9">The sequence shown here is derived from an EMBL/GenBank/DDBJ whole genome shotgun (WGS) entry which is preliminary data.</text>
</comment>
<evidence type="ECO:0000256" key="4">
    <source>
        <dbReference type="ARBA" id="ARBA00022576"/>
    </source>
</evidence>
<sequence length="426" mass="47628">MAASWFSDVEVAAAIEVFALTQSYNEDQHPQKVNLGVGAYRTDEGKPWVLPVVRTVESQMASDQTLNHEYLPVAGSPDFRTASTRLLLGEQSPAILGSRCDSVQAVGGTGALRIGMDFLRSRLGFETIYVSSPTWGKSTSVITVITFMSAGNHKNIAKALGYNIKEYRYWDAAARKFDVDGMIEDLRNAPEKSVVILHMCAHNPTGIDPSHDEWKMLAQVIREKGIFPFFDCAYQGFSSGILEKDPWAIRYFISEGFEVFGAQSFSKNFGLYNERVGNLVFVTKDPESVLKVRSQMMMVVRTTWSNSPAHGCRVVATVLNNPALFAEWKENVKTMADRILLMRQQLHDKLRALGVPGNWDHIVRQTGMFSYTGLNPRQVAHLVKEYHIYLLKSGRINMCALTMKNIDYVANAIQDAVTNIGDDPKI</sequence>
<keyword evidence="5 7" id="KW-0808">Transferase</keyword>
<evidence type="ECO:0000313" key="9">
    <source>
        <dbReference type="EMBL" id="KAK2192862.1"/>
    </source>
</evidence>
<evidence type="ECO:0000256" key="7">
    <source>
        <dbReference type="RuleBase" id="RU000480"/>
    </source>
</evidence>
<dbReference type="EC" id="2.6.1.1" evidence="7"/>
<dbReference type="FunFam" id="3.90.1150.10:FF:000001">
    <property type="entry name" value="Aspartate aminotransferase"/>
    <property type="match status" value="1"/>
</dbReference>
<proteinExistence type="inferred from homology"/>
<feature type="domain" description="Aminotransferase class I/classII large" evidence="8">
    <location>
        <begin position="31"/>
        <end position="413"/>
    </location>
</feature>
<dbReference type="GO" id="GO:0005829">
    <property type="term" value="C:cytosol"/>
    <property type="evidence" value="ECO:0007669"/>
    <property type="project" value="TreeGrafter"/>
</dbReference>
<comment type="similarity">
    <text evidence="2">Belongs to the class-I pyridoxal-phosphate-dependent aminotransferase family.</text>
</comment>
<dbReference type="InterPro" id="IPR015422">
    <property type="entry name" value="PyrdxlP-dep_Trfase_small"/>
</dbReference>
<dbReference type="EMBL" id="JAODUO010000021">
    <property type="protein sequence ID" value="KAK2192862.1"/>
    <property type="molecule type" value="Genomic_DNA"/>
</dbReference>
<organism evidence="9 10">
    <name type="scientific">Ridgeia piscesae</name>
    <name type="common">Tubeworm</name>
    <dbReference type="NCBI Taxonomy" id="27915"/>
    <lineage>
        <taxon>Eukaryota</taxon>
        <taxon>Metazoa</taxon>
        <taxon>Spiralia</taxon>
        <taxon>Lophotrochozoa</taxon>
        <taxon>Annelida</taxon>
        <taxon>Polychaeta</taxon>
        <taxon>Sedentaria</taxon>
        <taxon>Canalipalpata</taxon>
        <taxon>Sabellida</taxon>
        <taxon>Siboglinidae</taxon>
        <taxon>Ridgeia</taxon>
    </lineage>
</organism>
<dbReference type="CDD" id="cd00609">
    <property type="entry name" value="AAT_like"/>
    <property type="match status" value="1"/>
</dbReference>
<dbReference type="InterPro" id="IPR015424">
    <property type="entry name" value="PyrdxlP-dep_Trfase"/>
</dbReference>
<keyword evidence="10" id="KW-1185">Reference proteome</keyword>
<dbReference type="AlphaFoldDB" id="A0AAD9PDN1"/>
<protein>
    <recommendedName>
        <fullName evidence="7">Aspartate aminotransferase</fullName>
        <ecNumber evidence="7">2.6.1.1</ecNumber>
    </recommendedName>
</protein>
<dbReference type="InterPro" id="IPR015421">
    <property type="entry name" value="PyrdxlP-dep_Trfase_major"/>
</dbReference>
<dbReference type="PANTHER" id="PTHR11879:SF55">
    <property type="entry name" value="GLUTAMATE OXALOACETATE TRANSAMINASE 1, ISOFORM B"/>
    <property type="match status" value="1"/>
</dbReference>
<dbReference type="Pfam" id="PF00155">
    <property type="entry name" value="Aminotran_1_2"/>
    <property type="match status" value="1"/>
</dbReference>
<dbReference type="GO" id="GO:0006532">
    <property type="term" value="P:aspartate biosynthetic process"/>
    <property type="evidence" value="ECO:0007669"/>
    <property type="project" value="TreeGrafter"/>
</dbReference>
<dbReference type="Gene3D" id="3.90.1150.10">
    <property type="entry name" value="Aspartate Aminotransferase, domain 1"/>
    <property type="match status" value="1"/>
</dbReference>
<comment type="subunit">
    <text evidence="3 7">Homodimer.</text>
</comment>
<dbReference type="Gene3D" id="3.40.640.10">
    <property type="entry name" value="Type I PLP-dependent aspartate aminotransferase-like (Major domain)"/>
    <property type="match status" value="1"/>
</dbReference>
<dbReference type="InterPro" id="IPR004838">
    <property type="entry name" value="NHTrfase_class1_PyrdxlP-BS"/>
</dbReference>
<keyword evidence="6" id="KW-0663">Pyridoxal phosphate</keyword>
<evidence type="ECO:0000256" key="6">
    <source>
        <dbReference type="ARBA" id="ARBA00022898"/>
    </source>
</evidence>
<dbReference type="GO" id="GO:0004069">
    <property type="term" value="F:L-aspartate:2-oxoglutarate aminotransferase activity"/>
    <property type="evidence" value="ECO:0007669"/>
    <property type="project" value="UniProtKB-EC"/>
</dbReference>
<dbReference type="InterPro" id="IPR000796">
    <property type="entry name" value="Asp_trans"/>
</dbReference>
<gene>
    <name evidence="9" type="ORF">NP493_21g05014</name>
</gene>
<dbReference type="PROSITE" id="PS00105">
    <property type="entry name" value="AA_TRANSFER_CLASS_1"/>
    <property type="match status" value="1"/>
</dbReference>
<comment type="miscellaneous">
    <text evidence="7">In eukaryotes there are cytoplasmic, mitochondrial and chloroplastic isozymes.</text>
</comment>
<dbReference type="SUPFAM" id="SSF53383">
    <property type="entry name" value="PLP-dependent transferases"/>
    <property type="match status" value="1"/>
</dbReference>
<comment type="cofactor">
    <cofactor evidence="1">
        <name>pyridoxal 5'-phosphate</name>
        <dbReference type="ChEBI" id="CHEBI:597326"/>
    </cofactor>
</comment>
<dbReference type="FunFam" id="3.40.640.10:FF:000066">
    <property type="entry name" value="Aspartate aminotransferase"/>
    <property type="match status" value="1"/>
</dbReference>
<evidence type="ECO:0000256" key="1">
    <source>
        <dbReference type="ARBA" id="ARBA00001933"/>
    </source>
</evidence>
<reference evidence="9" key="1">
    <citation type="journal article" date="2023" name="Mol. Biol. Evol.">
        <title>Third-Generation Sequencing Reveals the Adaptive Role of the Epigenome in Three Deep-Sea Polychaetes.</title>
        <authorList>
            <person name="Perez M."/>
            <person name="Aroh O."/>
            <person name="Sun Y."/>
            <person name="Lan Y."/>
            <person name="Juniper S.K."/>
            <person name="Young C.R."/>
            <person name="Angers B."/>
            <person name="Qian P.Y."/>
        </authorList>
    </citation>
    <scope>NUCLEOTIDE SEQUENCE</scope>
    <source>
        <strain evidence="9">R07B-5</strain>
    </source>
</reference>
<evidence type="ECO:0000256" key="3">
    <source>
        <dbReference type="ARBA" id="ARBA00011738"/>
    </source>
</evidence>